<dbReference type="EMBL" id="MRCY01000614">
    <property type="protein sequence ID" value="RKK82163.1"/>
    <property type="molecule type" value="Genomic_DNA"/>
</dbReference>
<name>A0A420NPG3_FUSOX</name>
<proteinExistence type="predicted"/>
<accession>A0A420NPG3</accession>
<evidence type="ECO:0000313" key="1">
    <source>
        <dbReference type="EMBL" id="RKK82163.1"/>
    </source>
</evidence>
<evidence type="ECO:0000313" key="2">
    <source>
        <dbReference type="Proteomes" id="UP000285860"/>
    </source>
</evidence>
<sequence>MEPNGEKHAQRLVDQDADSNLLESSIDTVPITVQRKTFLPPGEAKS</sequence>
<gene>
    <name evidence="1" type="ORF">BFJ68_g17564</name>
</gene>
<comment type="caution">
    <text evidence="1">The sequence shown here is derived from an EMBL/GenBank/DDBJ whole genome shotgun (WGS) entry which is preliminary data.</text>
</comment>
<dbReference type="AlphaFoldDB" id="A0A420NPG3"/>
<protein>
    <submittedName>
        <fullName evidence="1">Uncharacterized protein</fullName>
    </submittedName>
</protein>
<organism evidence="1 2">
    <name type="scientific">Fusarium oxysporum</name>
    <name type="common">Fusarium vascular wilt</name>
    <dbReference type="NCBI Taxonomy" id="5507"/>
    <lineage>
        <taxon>Eukaryota</taxon>
        <taxon>Fungi</taxon>
        <taxon>Dikarya</taxon>
        <taxon>Ascomycota</taxon>
        <taxon>Pezizomycotina</taxon>
        <taxon>Sordariomycetes</taxon>
        <taxon>Hypocreomycetidae</taxon>
        <taxon>Hypocreales</taxon>
        <taxon>Nectriaceae</taxon>
        <taxon>Fusarium</taxon>
        <taxon>Fusarium oxysporum species complex</taxon>
    </lineage>
</organism>
<dbReference type="Proteomes" id="UP000285860">
    <property type="component" value="Unassembled WGS sequence"/>
</dbReference>
<reference evidence="1 2" key="1">
    <citation type="journal article" date="2018" name="Sci. Rep.">
        <title>Characterisation of pathogen-specific regions and novel effector candidates in Fusarium oxysporum f. sp. cepae.</title>
        <authorList>
            <person name="Armitage A.D."/>
            <person name="Taylor A."/>
            <person name="Sobczyk M.K."/>
            <person name="Baxter L."/>
            <person name="Greenfield B.P."/>
            <person name="Bates H.J."/>
            <person name="Wilson F."/>
            <person name="Jackson A.C."/>
            <person name="Ott S."/>
            <person name="Harrison R.J."/>
            <person name="Clarkson J.P."/>
        </authorList>
    </citation>
    <scope>NUCLEOTIDE SEQUENCE [LARGE SCALE GENOMIC DNA]</scope>
    <source>
        <strain evidence="1 2">Fo_A28</strain>
    </source>
</reference>